<evidence type="ECO:0000259" key="6">
    <source>
        <dbReference type="PROSITE" id="PS51253"/>
    </source>
</evidence>
<feature type="compositionally biased region" description="Low complexity" evidence="5">
    <location>
        <begin position="287"/>
        <end position="300"/>
    </location>
</feature>
<dbReference type="Pfam" id="PF03221">
    <property type="entry name" value="HTH_Tnp_Tc5"/>
    <property type="match status" value="2"/>
</dbReference>
<feature type="domain" description="Kazal-like" evidence="7">
    <location>
        <begin position="574"/>
        <end position="630"/>
    </location>
</feature>
<dbReference type="Pfam" id="PF07648">
    <property type="entry name" value="Kazal_2"/>
    <property type="match status" value="2"/>
</dbReference>
<evidence type="ECO:0000259" key="7">
    <source>
        <dbReference type="PROSITE" id="PS51465"/>
    </source>
</evidence>
<feature type="region of interest" description="Disordered" evidence="5">
    <location>
        <begin position="53"/>
        <end position="72"/>
    </location>
</feature>
<evidence type="ECO:0008006" key="10">
    <source>
        <dbReference type="Google" id="ProtNLM"/>
    </source>
</evidence>
<evidence type="ECO:0000256" key="2">
    <source>
        <dbReference type="ARBA" id="ARBA00022900"/>
    </source>
</evidence>
<sequence length="630" mass="70611">MQRTDGVSVMRRRGPKPLLSVEHETQLVQWVLAQQSAGQRMSRDDVIAQAQEILRQDETPPQHEQDTKPTQKLGMGWCNRFIARYPELSLRSGGSQQAVPATNEESIAKNAISESIVPDAAHEEGKFKTLEAAKQPDTIRDADGPTKTRKYNRKHMEAAVEMYLAGRPMSEVTQRFPLLHQRTIRRRVLRVQRGEVDKRRGPRPLLEGEPEQELVNWILDMQSRGTKVTKKDILARANEHYRALTGKTGEKLKDGWLRRFKERHPVLSGRAPAAQQEDSGTEDEKFSSNGDNESPSSSPSKEVIEKKRESQHKREILREAEDSASPKRLKTEEVVSSDTTRRGSILPERRQSDKEESIAKLDAIMESNKRLEAMQRQQLEMLQQLSTLPTSCLRVCGEYEQCFMYNNAEYCAPLCAPGRCNDNETCILRGVVPCTSDPCIPQAVCEPKQSVINMTTSTACKLNCQLISSPVCGSDNVSYANSCFLKEARCSTGNSDLHVVSRGLCESEKALNAQYNPPVPRPSTSDCLDTSTCADVLDPVCTSAGTMQNLCYFRRQQRCNQNTMLIRSGSCEDTNVMPLCPATCTQTYSPVCASNGQLYGNECLFRQAKCARRDLLAVNIEPRVLSECNE</sequence>
<keyword evidence="3" id="KW-0238">DNA-binding</keyword>
<evidence type="ECO:0000256" key="1">
    <source>
        <dbReference type="ARBA" id="ARBA00022690"/>
    </source>
</evidence>
<comment type="caution">
    <text evidence="8">The sequence shown here is derived from an EMBL/GenBank/DDBJ whole genome shotgun (WGS) entry which is preliminary data.</text>
</comment>
<accession>A0A081ASM0</accession>
<dbReference type="Gene3D" id="3.30.60.30">
    <property type="match status" value="3"/>
</dbReference>
<dbReference type="InterPro" id="IPR002350">
    <property type="entry name" value="Kazal_dom"/>
</dbReference>
<dbReference type="InterPro" id="IPR009057">
    <property type="entry name" value="Homeodomain-like_sf"/>
</dbReference>
<dbReference type="SMART" id="SM00674">
    <property type="entry name" value="CENPB"/>
    <property type="match status" value="2"/>
</dbReference>
<dbReference type="PANTHER" id="PTHR10913">
    <property type="entry name" value="FOLLISTATIN-RELATED"/>
    <property type="match status" value="1"/>
</dbReference>
<dbReference type="SUPFAM" id="SSF46689">
    <property type="entry name" value="Homeodomain-like"/>
    <property type="match status" value="1"/>
</dbReference>
<dbReference type="SMART" id="SM00280">
    <property type="entry name" value="KAZAL"/>
    <property type="match status" value="2"/>
</dbReference>
<keyword evidence="2" id="KW-0722">Serine protease inhibitor</keyword>
<feature type="domain" description="Kazal-like" evidence="7">
    <location>
        <begin position="454"/>
        <end position="507"/>
    </location>
</feature>
<dbReference type="InterPro" id="IPR050653">
    <property type="entry name" value="Prot_Inhib_GrowthFact_Antg"/>
</dbReference>
<evidence type="ECO:0000256" key="3">
    <source>
        <dbReference type="ARBA" id="ARBA00023125"/>
    </source>
</evidence>
<organism evidence="8 9">
    <name type="scientific">Phytophthora nicotianae P1976</name>
    <dbReference type="NCBI Taxonomy" id="1317066"/>
    <lineage>
        <taxon>Eukaryota</taxon>
        <taxon>Sar</taxon>
        <taxon>Stramenopiles</taxon>
        <taxon>Oomycota</taxon>
        <taxon>Peronosporomycetes</taxon>
        <taxon>Peronosporales</taxon>
        <taxon>Peronosporaceae</taxon>
        <taxon>Phytophthora</taxon>
    </lineage>
</organism>
<dbReference type="SUPFAM" id="SSF100895">
    <property type="entry name" value="Kazal-type serine protease inhibitors"/>
    <property type="match status" value="2"/>
</dbReference>
<dbReference type="GO" id="GO:0005576">
    <property type="term" value="C:extracellular region"/>
    <property type="evidence" value="ECO:0007669"/>
    <property type="project" value="TreeGrafter"/>
</dbReference>
<feature type="region of interest" description="Disordered" evidence="5">
    <location>
        <begin position="266"/>
        <end position="355"/>
    </location>
</feature>
<dbReference type="AlphaFoldDB" id="A0A081ASM0"/>
<evidence type="ECO:0000256" key="4">
    <source>
        <dbReference type="ARBA" id="ARBA00023157"/>
    </source>
</evidence>
<feature type="domain" description="HTH CENPB-type" evidence="6">
    <location>
        <begin position="198"/>
        <end position="270"/>
    </location>
</feature>
<dbReference type="Proteomes" id="UP000028582">
    <property type="component" value="Unassembled WGS sequence"/>
</dbReference>
<keyword evidence="1" id="KW-0646">Protease inhibitor</keyword>
<dbReference type="CDD" id="cd00104">
    <property type="entry name" value="KAZAL_FS"/>
    <property type="match status" value="2"/>
</dbReference>
<dbReference type="Gene3D" id="1.10.10.60">
    <property type="entry name" value="Homeodomain-like"/>
    <property type="match status" value="2"/>
</dbReference>
<dbReference type="InterPro" id="IPR036058">
    <property type="entry name" value="Kazal_dom_sf"/>
</dbReference>
<dbReference type="EMBL" id="ANJA01000784">
    <property type="protein sequence ID" value="ETO81881.1"/>
    <property type="molecule type" value="Genomic_DNA"/>
</dbReference>
<dbReference type="GO" id="GO:0003677">
    <property type="term" value="F:DNA binding"/>
    <property type="evidence" value="ECO:0007669"/>
    <property type="project" value="UniProtKB-KW"/>
</dbReference>
<evidence type="ECO:0000256" key="5">
    <source>
        <dbReference type="SAM" id="MobiDB-lite"/>
    </source>
</evidence>
<reference evidence="8 9" key="1">
    <citation type="submission" date="2013-11" db="EMBL/GenBank/DDBJ databases">
        <title>The Genome Sequence of Phytophthora parasitica P1976.</title>
        <authorList>
            <consortium name="The Broad Institute Genomics Platform"/>
            <person name="Russ C."/>
            <person name="Tyler B."/>
            <person name="Panabieres F."/>
            <person name="Shan W."/>
            <person name="Tripathy S."/>
            <person name="Grunwald N."/>
            <person name="Machado M."/>
            <person name="Johnson C.S."/>
            <person name="Walker B."/>
            <person name="Young S."/>
            <person name="Zeng Q."/>
            <person name="Gargeya S."/>
            <person name="Fitzgerald M."/>
            <person name="Haas B."/>
            <person name="Abouelleil A."/>
            <person name="Allen A.W."/>
            <person name="Alvarado L."/>
            <person name="Arachchi H.M."/>
            <person name="Berlin A.M."/>
            <person name="Chapman S.B."/>
            <person name="Gainer-Dewar J."/>
            <person name="Goldberg J."/>
            <person name="Griggs A."/>
            <person name="Gujja S."/>
            <person name="Hansen M."/>
            <person name="Howarth C."/>
            <person name="Imamovic A."/>
            <person name="Ireland A."/>
            <person name="Larimer J."/>
            <person name="McCowan C."/>
            <person name="Murphy C."/>
            <person name="Pearson M."/>
            <person name="Poon T.W."/>
            <person name="Priest M."/>
            <person name="Roberts A."/>
            <person name="Saif S."/>
            <person name="Shea T."/>
            <person name="Sisk P."/>
            <person name="Sykes S."/>
            <person name="Wortman J."/>
            <person name="Nusbaum C."/>
            <person name="Birren B."/>
        </authorList>
    </citation>
    <scope>NUCLEOTIDE SEQUENCE [LARGE SCALE GENOMIC DNA]</scope>
    <source>
        <strain evidence="8 9">P1976</strain>
    </source>
</reference>
<feature type="compositionally biased region" description="Basic and acidic residues" evidence="5">
    <location>
        <begin position="302"/>
        <end position="333"/>
    </location>
</feature>
<feature type="compositionally biased region" description="Basic and acidic residues" evidence="5">
    <location>
        <begin position="54"/>
        <end position="69"/>
    </location>
</feature>
<proteinExistence type="predicted"/>
<dbReference type="PROSITE" id="PS51253">
    <property type="entry name" value="HTH_CENPB"/>
    <property type="match status" value="2"/>
</dbReference>
<gene>
    <name evidence="8" type="ORF">F444_03854</name>
</gene>
<dbReference type="PROSITE" id="PS51465">
    <property type="entry name" value="KAZAL_2"/>
    <property type="match status" value="2"/>
</dbReference>
<dbReference type="PANTHER" id="PTHR10913:SF45">
    <property type="entry name" value="FOLLISTATIN, ISOFORM A-RELATED"/>
    <property type="match status" value="1"/>
</dbReference>
<dbReference type="InterPro" id="IPR006600">
    <property type="entry name" value="HTH_CenpB_DNA-bd_dom"/>
</dbReference>
<protein>
    <recommendedName>
        <fullName evidence="10">HTH CENPB-type domain-containing protein</fullName>
    </recommendedName>
</protein>
<feature type="domain" description="HTH CENPB-type" evidence="6">
    <location>
        <begin position="11"/>
        <end position="91"/>
    </location>
</feature>
<dbReference type="OrthoDB" id="166060at2759"/>
<evidence type="ECO:0000313" key="9">
    <source>
        <dbReference type="Proteomes" id="UP000028582"/>
    </source>
</evidence>
<name>A0A081ASM0_PHYNI</name>
<evidence type="ECO:0000313" key="8">
    <source>
        <dbReference type="EMBL" id="ETO81881.1"/>
    </source>
</evidence>
<keyword evidence="4" id="KW-1015">Disulfide bond</keyword>